<dbReference type="EMBL" id="JADJOT010000012">
    <property type="protein sequence ID" value="MBK7956385.1"/>
    <property type="molecule type" value="Genomic_DNA"/>
</dbReference>
<dbReference type="Proteomes" id="UP000706151">
    <property type="component" value="Unassembled WGS sequence"/>
</dbReference>
<evidence type="ECO:0000313" key="2">
    <source>
        <dbReference type="EMBL" id="MBK7956385.1"/>
    </source>
</evidence>
<gene>
    <name evidence="2" type="ORF">IPK02_21930</name>
</gene>
<comment type="caution">
    <text evidence="2">The sequence shown here is derived from an EMBL/GenBank/DDBJ whole genome shotgun (WGS) entry which is preliminary data.</text>
</comment>
<name>A0A935TB52_9PROT</name>
<feature type="region of interest" description="Disordered" evidence="1">
    <location>
        <begin position="1"/>
        <end position="43"/>
    </location>
</feature>
<dbReference type="AlphaFoldDB" id="A0A935TB52"/>
<evidence type="ECO:0000256" key="1">
    <source>
        <dbReference type="SAM" id="MobiDB-lite"/>
    </source>
</evidence>
<accession>A0A935TB52</accession>
<evidence type="ECO:0000313" key="3">
    <source>
        <dbReference type="Proteomes" id="UP000706151"/>
    </source>
</evidence>
<feature type="compositionally biased region" description="Polar residues" evidence="1">
    <location>
        <begin position="21"/>
        <end position="33"/>
    </location>
</feature>
<sequence>MTKSLAELSARSSDDPLPSVLNAQGITFSRNPTASGASGASGAVDERGVTIIPAAASAAAAPAK</sequence>
<proteinExistence type="predicted"/>
<feature type="compositionally biased region" description="Low complexity" evidence="1">
    <location>
        <begin position="34"/>
        <end position="43"/>
    </location>
</feature>
<reference evidence="2 3" key="1">
    <citation type="submission" date="2020-10" db="EMBL/GenBank/DDBJ databases">
        <title>Connecting structure to function with the recovery of over 1000 high-quality activated sludge metagenome-assembled genomes encoding full-length rRNA genes using long-read sequencing.</title>
        <authorList>
            <person name="Singleton C.M."/>
            <person name="Petriglieri F."/>
            <person name="Kristensen J.M."/>
            <person name="Kirkegaard R.H."/>
            <person name="Michaelsen T.Y."/>
            <person name="Andersen M.H."/>
            <person name="Karst S.M."/>
            <person name="Dueholm M.S."/>
            <person name="Nielsen P.H."/>
            <person name="Albertsen M."/>
        </authorList>
    </citation>
    <scope>NUCLEOTIDE SEQUENCE [LARGE SCALE GENOMIC DNA]</scope>
    <source>
        <strain evidence="2">Fred_18-Q3-R57-64_BAT3C.720</strain>
    </source>
</reference>
<protein>
    <submittedName>
        <fullName evidence="2">Uncharacterized protein</fullName>
    </submittedName>
</protein>
<organism evidence="2 3">
    <name type="scientific">Candidatus Accumulibacter affinis</name>
    <dbReference type="NCBI Taxonomy" id="2954384"/>
    <lineage>
        <taxon>Bacteria</taxon>
        <taxon>Pseudomonadati</taxon>
        <taxon>Pseudomonadota</taxon>
        <taxon>Betaproteobacteria</taxon>
        <taxon>Candidatus Accumulibacter</taxon>
    </lineage>
</organism>